<dbReference type="SUPFAM" id="SSF52768">
    <property type="entry name" value="Arginase/deacetylase"/>
    <property type="match status" value="1"/>
</dbReference>
<keyword evidence="17" id="KW-1185">Reference proteome</keyword>
<dbReference type="GO" id="GO:0005737">
    <property type="term" value="C:cytoplasm"/>
    <property type="evidence" value="ECO:0007669"/>
    <property type="project" value="UniProtKB-ARBA"/>
</dbReference>
<evidence type="ECO:0000256" key="7">
    <source>
        <dbReference type="ARBA" id="ARBA00022801"/>
    </source>
</evidence>
<keyword evidence="12" id="KW-0539">Nucleus</keyword>
<dbReference type="InterPro" id="IPR037138">
    <property type="entry name" value="His_deacetylse_dom_sf"/>
</dbReference>
<keyword evidence="11" id="KW-0804">Transcription</keyword>
<dbReference type="Pfam" id="PF00850">
    <property type="entry name" value="Hist_deacetyl"/>
    <property type="match status" value="1"/>
</dbReference>
<dbReference type="InterPro" id="IPR023801">
    <property type="entry name" value="His_deacetylse_dom"/>
</dbReference>
<dbReference type="GO" id="GO:0050793">
    <property type="term" value="P:regulation of developmental process"/>
    <property type="evidence" value="ECO:0007669"/>
    <property type="project" value="UniProtKB-ARBA"/>
</dbReference>
<keyword evidence="8" id="KW-0862">Zinc</keyword>
<dbReference type="AlphaFoldDB" id="A0ABD3CLE3"/>
<keyword evidence="9" id="KW-0156">Chromatin regulator</keyword>
<sequence length="804" mass="90521">MGKINKNHRKQRRVGLFYDERMCWHKIPGKSHHPENPDRIRAVWDKLNESEIAKRCVVLEAKDAEDDELALVHTKEHIDLIKNISSKKTKAMKKIARRFDSIYFNKGSSKAAYLAAGSVIEAAEKVANGELDSAFAIVRPPGHHAEEDEPMGFCLYNNVGIAASFILNERPELGIKKILILDWDVHHGNSTQKMFYQDPRVLFFSVHRHDSGNFYPCSDDGSHEMIGEGPGEGYNINVPWENDMCGDADYMAVWYHILIPVAKEFDPDMIIISAGFDAVKDDPIGDCCVSPKGFSIMLQKLMGFAKGKVVMALEGGYNPSQLADSVQACVEVLLEEKPLIRSLEGRPLESTWLVIQAVCQALCVYWPVLAAKLPDNAISNTPSELGVALEEVSRQSSLQTEFLDNSFDLDCNIENDDEASTDEVRLEKRTNSCDEVERESSNASEGSKNECRQPTGDDGAPDLNKADPEEEPDISGEDDGARELNNVDPEREQGISGEGDEQFNQLQIIYDNWRRRRSSRSRDLASWVAWHEEEDWVIEFTEATSVEEAMDADKFQDILRRKRCELIQYKELRSKGKEAVIGRKDDLESAGVSLNGSHDKVWPMVTHRKRAREGPHENSHCRKRGKGLFSKGLKPSKEVETIGDAKETSLSGDKIIVDDIKRSIMISAKEFEAEINQSLKKLEMSFSTVYANGAQHKVQATCSDATEMISKDVLAHLIKKNKKLNAANDRAVKALDHEIATGEKFLDSEFGKEWLKKAKNDAVDEFKKSKAFYKEISDAVSHIHDEATKRFLHRFREQASQGDI</sequence>
<evidence type="ECO:0000259" key="15">
    <source>
        <dbReference type="Pfam" id="PF00850"/>
    </source>
</evidence>
<evidence type="ECO:0000256" key="13">
    <source>
        <dbReference type="ARBA" id="ARBA00049416"/>
    </source>
</evidence>
<feature type="domain" description="Histone deacetylase" evidence="15">
    <location>
        <begin position="33"/>
        <end position="333"/>
    </location>
</feature>
<feature type="region of interest" description="Disordered" evidence="14">
    <location>
        <begin position="418"/>
        <end position="500"/>
    </location>
</feature>
<evidence type="ECO:0000256" key="9">
    <source>
        <dbReference type="ARBA" id="ARBA00022853"/>
    </source>
</evidence>
<dbReference type="EC" id="3.5.1.98" evidence="4"/>
<keyword evidence="10" id="KW-0805">Transcription regulation</keyword>
<dbReference type="Proteomes" id="UP001632038">
    <property type="component" value="Unassembled WGS sequence"/>
</dbReference>
<accession>A0ABD3CLE3</accession>
<comment type="caution">
    <text evidence="16">The sequence shown here is derived from an EMBL/GenBank/DDBJ whole genome shotgun (WGS) entry which is preliminary data.</text>
</comment>
<evidence type="ECO:0000256" key="5">
    <source>
        <dbReference type="ARBA" id="ARBA00022491"/>
    </source>
</evidence>
<comment type="catalytic activity">
    <reaction evidence="13">
        <text>N(6)-acetyl-L-lysyl-[histone] + H2O = L-lysyl-[histone] + acetate</text>
        <dbReference type="Rhea" id="RHEA:58196"/>
        <dbReference type="Rhea" id="RHEA-COMP:9845"/>
        <dbReference type="Rhea" id="RHEA-COMP:11338"/>
        <dbReference type="ChEBI" id="CHEBI:15377"/>
        <dbReference type="ChEBI" id="CHEBI:29969"/>
        <dbReference type="ChEBI" id="CHEBI:30089"/>
        <dbReference type="ChEBI" id="CHEBI:61930"/>
        <dbReference type="EC" id="3.5.1.98"/>
    </reaction>
    <physiologicalReaction direction="left-to-right" evidence="13">
        <dbReference type="Rhea" id="RHEA:58197"/>
    </physiologicalReaction>
</comment>
<dbReference type="PANTHER" id="PTHR10625:SF25">
    <property type="entry name" value="HISTONE DEACETYLASE 18-RELATED"/>
    <property type="match status" value="1"/>
</dbReference>
<dbReference type="PANTHER" id="PTHR10625">
    <property type="entry name" value="HISTONE DEACETYLASE HDAC1-RELATED"/>
    <property type="match status" value="1"/>
</dbReference>
<evidence type="ECO:0000256" key="10">
    <source>
        <dbReference type="ARBA" id="ARBA00023015"/>
    </source>
</evidence>
<feature type="compositionally biased region" description="Basic and acidic residues" evidence="14">
    <location>
        <begin position="422"/>
        <end position="432"/>
    </location>
</feature>
<evidence type="ECO:0000256" key="2">
    <source>
        <dbReference type="ARBA" id="ARBA00004123"/>
    </source>
</evidence>
<reference evidence="17" key="1">
    <citation type="journal article" date="2024" name="IScience">
        <title>Strigolactones Initiate the Formation of Haustorium-like Structures in Castilleja.</title>
        <authorList>
            <person name="Buerger M."/>
            <person name="Peterson D."/>
            <person name="Chory J."/>
        </authorList>
    </citation>
    <scope>NUCLEOTIDE SEQUENCE [LARGE SCALE GENOMIC DNA]</scope>
</reference>
<evidence type="ECO:0000313" key="17">
    <source>
        <dbReference type="Proteomes" id="UP001632038"/>
    </source>
</evidence>
<dbReference type="InterPro" id="IPR023696">
    <property type="entry name" value="Ureohydrolase_dom_sf"/>
</dbReference>
<dbReference type="GO" id="GO:0005634">
    <property type="term" value="C:nucleus"/>
    <property type="evidence" value="ECO:0007669"/>
    <property type="project" value="UniProtKB-SubCell"/>
</dbReference>
<evidence type="ECO:0000256" key="11">
    <source>
        <dbReference type="ARBA" id="ARBA00023163"/>
    </source>
</evidence>
<dbReference type="InterPro" id="IPR000286">
    <property type="entry name" value="HDACs"/>
</dbReference>
<proteinExistence type="inferred from homology"/>
<evidence type="ECO:0000256" key="4">
    <source>
        <dbReference type="ARBA" id="ARBA00012111"/>
    </source>
</evidence>
<dbReference type="Gene3D" id="3.40.800.20">
    <property type="entry name" value="Histone deacetylase domain"/>
    <property type="match status" value="1"/>
</dbReference>
<dbReference type="EMBL" id="JAVIJP010000032">
    <property type="protein sequence ID" value="KAL3630329.1"/>
    <property type="molecule type" value="Genomic_DNA"/>
</dbReference>
<name>A0ABD3CLE3_9LAMI</name>
<comment type="cofactor">
    <cofactor evidence="1">
        <name>Zn(2+)</name>
        <dbReference type="ChEBI" id="CHEBI:29105"/>
    </cofactor>
</comment>
<comment type="similarity">
    <text evidence="3">Belongs to the histone deacetylase family. HD type 2 subfamily.</text>
</comment>
<keyword evidence="5" id="KW-0678">Repressor</keyword>
<organism evidence="16 17">
    <name type="scientific">Castilleja foliolosa</name>
    <dbReference type="NCBI Taxonomy" id="1961234"/>
    <lineage>
        <taxon>Eukaryota</taxon>
        <taxon>Viridiplantae</taxon>
        <taxon>Streptophyta</taxon>
        <taxon>Embryophyta</taxon>
        <taxon>Tracheophyta</taxon>
        <taxon>Spermatophyta</taxon>
        <taxon>Magnoliopsida</taxon>
        <taxon>eudicotyledons</taxon>
        <taxon>Gunneridae</taxon>
        <taxon>Pentapetalae</taxon>
        <taxon>asterids</taxon>
        <taxon>lamiids</taxon>
        <taxon>Lamiales</taxon>
        <taxon>Orobanchaceae</taxon>
        <taxon>Pedicularideae</taxon>
        <taxon>Castillejinae</taxon>
        <taxon>Castilleja</taxon>
    </lineage>
</organism>
<evidence type="ECO:0000256" key="6">
    <source>
        <dbReference type="ARBA" id="ARBA00022723"/>
    </source>
</evidence>
<evidence type="ECO:0000256" key="8">
    <source>
        <dbReference type="ARBA" id="ARBA00022833"/>
    </source>
</evidence>
<gene>
    <name evidence="16" type="ORF">CASFOL_023313</name>
</gene>
<dbReference type="PRINTS" id="PR01270">
    <property type="entry name" value="HDASUPER"/>
</dbReference>
<dbReference type="GO" id="GO:0141221">
    <property type="term" value="F:histone deacetylase activity, hydrolytic mechanism"/>
    <property type="evidence" value="ECO:0007669"/>
    <property type="project" value="UniProtKB-EC"/>
</dbReference>
<feature type="compositionally biased region" description="Acidic residues" evidence="14">
    <location>
        <begin position="468"/>
        <end position="480"/>
    </location>
</feature>
<keyword evidence="6" id="KW-0479">Metal-binding</keyword>
<evidence type="ECO:0000256" key="14">
    <source>
        <dbReference type="SAM" id="MobiDB-lite"/>
    </source>
</evidence>
<comment type="subcellular location">
    <subcellularLocation>
        <location evidence="2">Nucleus</location>
    </subcellularLocation>
</comment>
<dbReference type="GO" id="GO:0046872">
    <property type="term" value="F:metal ion binding"/>
    <property type="evidence" value="ECO:0007669"/>
    <property type="project" value="UniProtKB-KW"/>
</dbReference>
<evidence type="ECO:0000256" key="12">
    <source>
        <dbReference type="ARBA" id="ARBA00023242"/>
    </source>
</evidence>
<keyword evidence="7" id="KW-0378">Hydrolase</keyword>
<evidence type="ECO:0000313" key="16">
    <source>
        <dbReference type="EMBL" id="KAL3630329.1"/>
    </source>
</evidence>
<dbReference type="FunFam" id="3.40.800.20:FF:000014">
    <property type="entry name" value="Histone deacetylase 15"/>
    <property type="match status" value="1"/>
</dbReference>
<evidence type="ECO:0000256" key="3">
    <source>
        <dbReference type="ARBA" id="ARBA00007738"/>
    </source>
</evidence>
<protein>
    <recommendedName>
        <fullName evidence="4">histone deacetylase</fullName>
        <ecNumber evidence="4">3.5.1.98</ecNumber>
    </recommendedName>
</protein>
<evidence type="ECO:0000256" key="1">
    <source>
        <dbReference type="ARBA" id="ARBA00001947"/>
    </source>
</evidence>